<protein>
    <submittedName>
        <fullName evidence="1">Uncharacterized protein</fullName>
    </submittedName>
</protein>
<dbReference type="STRING" id="76021.BS329_32885"/>
<comment type="caution">
    <text evidence="1">The sequence shown here is derived from an EMBL/GenBank/DDBJ whole genome shotgun (WGS) entry which is preliminary data.</text>
</comment>
<dbReference type="AlphaFoldDB" id="A0A1R0KHK9"/>
<sequence length="120" mass="14218">MLTPTNYAVIALGPYFAVKAWNRQDRTWDITNERLYKSRAECRPIYEWLTSQDSDTYEIIEYSHVYRCHCVICGIPPDYDEVCSYPDWYELVAYVANYPGWVTTSEVLIFCPDHRLLTEE</sequence>
<dbReference type="RefSeq" id="WP_076165943.1">
    <property type="nucleotide sequence ID" value="NZ_JBEZVB010000025.1"/>
</dbReference>
<gene>
    <name evidence="1" type="ORF">BS329_32885</name>
</gene>
<dbReference type="Proteomes" id="UP000187486">
    <property type="component" value="Unassembled WGS sequence"/>
</dbReference>
<accession>A0A1R0KHK9</accession>
<name>A0A1R0KHK9_9PSEU</name>
<dbReference type="OrthoDB" id="3630415at2"/>
<organism evidence="1 2">
    <name type="scientific">Amycolatopsis coloradensis</name>
    <dbReference type="NCBI Taxonomy" id="76021"/>
    <lineage>
        <taxon>Bacteria</taxon>
        <taxon>Bacillati</taxon>
        <taxon>Actinomycetota</taxon>
        <taxon>Actinomycetes</taxon>
        <taxon>Pseudonocardiales</taxon>
        <taxon>Pseudonocardiaceae</taxon>
        <taxon>Amycolatopsis</taxon>
    </lineage>
</organism>
<keyword evidence="2" id="KW-1185">Reference proteome</keyword>
<proteinExistence type="predicted"/>
<reference evidence="1 2" key="1">
    <citation type="submission" date="2016-01" db="EMBL/GenBank/DDBJ databases">
        <title>Amycolatopsis coloradensis genome sequencing and assembly.</title>
        <authorList>
            <person name="Mayilraj S."/>
        </authorList>
    </citation>
    <scope>NUCLEOTIDE SEQUENCE [LARGE SCALE GENOMIC DNA]</scope>
    <source>
        <strain evidence="1 2">DSM 44225</strain>
    </source>
</reference>
<evidence type="ECO:0000313" key="1">
    <source>
        <dbReference type="EMBL" id="OLZ45242.1"/>
    </source>
</evidence>
<evidence type="ECO:0000313" key="2">
    <source>
        <dbReference type="Proteomes" id="UP000187486"/>
    </source>
</evidence>
<dbReference type="EMBL" id="MQUQ01000020">
    <property type="protein sequence ID" value="OLZ45242.1"/>
    <property type="molecule type" value="Genomic_DNA"/>
</dbReference>